<evidence type="ECO:0000256" key="1">
    <source>
        <dbReference type="ARBA" id="ARBA00006019"/>
    </source>
</evidence>
<dbReference type="InterPro" id="IPR059120">
    <property type="entry name" value="Cullin-like_AB"/>
</dbReference>
<gene>
    <name evidence="6" type="ORF">SteCoe_22830</name>
</gene>
<dbReference type="AlphaFoldDB" id="A0A1R2BLD0"/>
<dbReference type="EMBL" id="MPUH01000569">
    <property type="protein sequence ID" value="OMJ77541.1"/>
    <property type="molecule type" value="Genomic_DNA"/>
</dbReference>
<comment type="caution">
    <text evidence="6">The sequence shown here is derived from an EMBL/GenBank/DDBJ whole genome shotgun (WGS) entry which is preliminary data.</text>
</comment>
<dbReference type="InterPro" id="IPR016158">
    <property type="entry name" value="Cullin_homology"/>
</dbReference>
<dbReference type="OrthoDB" id="435621at2759"/>
<dbReference type="PANTHER" id="PTHR11932">
    <property type="entry name" value="CULLIN"/>
    <property type="match status" value="1"/>
</dbReference>
<dbReference type="InterPro" id="IPR036317">
    <property type="entry name" value="Cullin_homology_sf"/>
</dbReference>
<keyword evidence="7" id="KW-1185">Reference proteome</keyword>
<dbReference type="Gene3D" id="1.20.1310.10">
    <property type="entry name" value="Cullin Repeats"/>
    <property type="match status" value="4"/>
</dbReference>
<evidence type="ECO:0000256" key="2">
    <source>
        <dbReference type="ARBA" id="ARBA00022843"/>
    </source>
</evidence>
<evidence type="ECO:0000313" key="6">
    <source>
        <dbReference type="EMBL" id="OMJ77541.1"/>
    </source>
</evidence>
<protein>
    <recommendedName>
        <fullName evidence="5">Cullin family profile domain-containing protein</fullName>
    </recommendedName>
</protein>
<dbReference type="SUPFAM" id="SSF74788">
    <property type="entry name" value="Cullin repeat-like"/>
    <property type="match status" value="1"/>
</dbReference>
<dbReference type="InterPro" id="IPR045093">
    <property type="entry name" value="Cullin"/>
</dbReference>
<dbReference type="SMART" id="SM00884">
    <property type="entry name" value="Cullin_Nedd8"/>
    <property type="match status" value="1"/>
</dbReference>
<keyword evidence="2" id="KW-0832">Ubl conjugation</keyword>
<proteinExistence type="inferred from homology"/>
<dbReference type="Gene3D" id="1.10.10.10">
    <property type="entry name" value="Winged helix-like DNA-binding domain superfamily/Winged helix DNA-binding domain"/>
    <property type="match status" value="1"/>
</dbReference>
<dbReference type="PROSITE" id="PS01256">
    <property type="entry name" value="CULLIN_1"/>
    <property type="match status" value="1"/>
</dbReference>
<evidence type="ECO:0000256" key="3">
    <source>
        <dbReference type="PROSITE-ProRule" id="PRU00330"/>
    </source>
</evidence>
<evidence type="ECO:0000259" key="5">
    <source>
        <dbReference type="PROSITE" id="PS50069"/>
    </source>
</evidence>
<dbReference type="Pfam" id="PF00888">
    <property type="entry name" value="Cullin"/>
    <property type="match status" value="1"/>
</dbReference>
<dbReference type="InterPro" id="IPR036390">
    <property type="entry name" value="WH_DNA-bd_sf"/>
</dbReference>
<dbReference type="SUPFAM" id="SSF46785">
    <property type="entry name" value="Winged helix' DNA-binding domain"/>
    <property type="match status" value="1"/>
</dbReference>
<dbReference type="GO" id="GO:0031461">
    <property type="term" value="C:cullin-RING ubiquitin ligase complex"/>
    <property type="evidence" value="ECO:0007669"/>
    <property type="project" value="InterPro"/>
</dbReference>
<feature type="domain" description="Cullin family profile" evidence="5">
    <location>
        <begin position="370"/>
        <end position="594"/>
    </location>
</feature>
<accession>A0A1R2BLD0</accession>
<dbReference type="InterPro" id="IPR019559">
    <property type="entry name" value="Cullin_neddylation_domain"/>
</dbReference>
<dbReference type="SUPFAM" id="SSF75632">
    <property type="entry name" value="Cullin homology domain"/>
    <property type="match status" value="1"/>
</dbReference>
<dbReference type="Pfam" id="PF26557">
    <property type="entry name" value="Cullin_AB"/>
    <property type="match status" value="1"/>
</dbReference>
<organism evidence="6 7">
    <name type="scientific">Stentor coeruleus</name>
    <dbReference type="NCBI Taxonomy" id="5963"/>
    <lineage>
        <taxon>Eukaryota</taxon>
        <taxon>Sar</taxon>
        <taxon>Alveolata</taxon>
        <taxon>Ciliophora</taxon>
        <taxon>Postciliodesmatophora</taxon>
        <taxon>Heterotrichea</taxon>
        <taxon>Heterotrichida</taxon>
        <taxon>Stentoridae</taxon>
        <taxon>Stentor</taxon>
    </lineage>
</organism>
<evidence type="ECO:0000256" key="4">
    <source>
        <dbReference type="RuleBase" id="RU003829"/>
    </source>
</evidence>
<dbReference type="InterPro" id="IPR001373">
    <property type="entry name" value="Cullin_N"/>
</dbReference>
<sequence>MSTLRSKRTQKALVIEGLSDLPEPPKNFANESWKALKSSLRELMSLTRMKYGREHMYKTVNALCNNGDTQFILDKLMKFLYKYINKEMTQLSSFIGDVHQYIDMYDSHWDKYQKNIISVLSVFMYLDGEIKTKGEMSIANRADRYYQEKLISTSAVYNRLINGVMELIYEERAHEMDHKLQLKRIVLMLEKLNIYKDQFYKHFIEETDKYYKKMSKSIFENTNVSDYLRCIEKMLKKEKERIENYLSVSSTRESIDKVELWMIKDIADSIIEKGMKQLISNSKLDDLKLLYMLFKQVNMLGPVEIGFNKVVKETGLGIVSPQNDEKGLINALLEFREKVEIIMQTSFENNIKFKYSNKMVWEEFINTNQKISVLCAKDLDENLKKGSKVKLSDQELEIRIDGIISLFKLVNSKDVFEAIYFQQLAKRYLLDKSKSADLEKSVITKLKAECGATFISRLRNIQNDIDFSKTYMEHFHRENDVPFDFHVWTLTGQGWPRNYELKPILPPVLLNLQEKYTIFYTNLMKKKILNWNSSISYCEIQCNLPNGNKSLTVTLHQALVLLLFNKVDTLSLERICEMVGLPIGVLGREVLQICMKCKILTKESKGKEINGKEMITFNQNFTHKLYKIVINSLQIKETKIEVQQTIEKVMNERQYIVDAAIVRIMKARRSLSHSALLSECFNIVRFNISAVEVKKRIERLIEQEYLRRDENERTLYHYIT</sequence>
<dbReference type="Proteomes" id="UP000187209">
    <property type="component" value="Unassembled WGS sequence"/>
</dbReference>
<dbReference type="GO" id="GO:0031625">
    <property type="term" value="F:ubiquitin protein ligase binding"/>
    <property type="evidence" value="ECO:0007669"/>
    <property type="project" value="InterPro"/>
</dbReference>
<reference evidence="6 7" key="1">
    <citation type="submission" date="2016-11" db="EMBL/GenBank/DDBJ databases">
        <title>The macronuclear genome of Stentor coeruleus: a giant cell with tiny introns.</title>
        <authorList>
            <person name="Slabodnick M."/>
            <person name="Ruby J.G."/>
            <person name="Reiff S.B."/>
            <person name="Swart E.C."/>
            <person name="Gosai S."/>
            <person name="Prabakaran S."/>
            <person name="Witkowska E."/>
            <person name="Larue G.E."/>
            <person name="Fisher S."/>
            <person name="Freeman R.M."/>
            <person name="Gunawardena J."/>
            <person name="Chu W."/>
            <person name="Stover N.A."/>
            <person name="Gregory B.D."/>
            <person name="Nowacki M."/>
            <person name="Derisi J."/>
            <person name="Roy S.W."/>
            <person name="Marshall W.F."/>
            <person name="Sood P."/>
        </authorList>
    </citation>
    <scope>NUCLEOTIDE SEQUENCE [LARGE SCALE GENOMIC DNA]</scope>
    <source>
        <strain evidence="6">WM001</strain>
    </source>
</reference>
<dbReference type="InterPro" id="IPR036388">
    <property type="entry name" value="WH-like_DNA-bd_sf"/>
</dbReference>
<dbReference type="Pfam" id="PF10557">
    <property type="entry name" value="Cullin_Nedd8"/>
    <property type="match status" value="1"/>
</dbReference>
<dbReference type="Gene3D" id="3.30.230.130">
    <property type="entry name" value="Cullin, Chain C, Domain 2"/>
    <property type="match status" value="1"/>
</dbReference>
<dbReference type="InterPro" id="IPR016159">
    <property type="entry name" value="Cullin_repeat-like_dom_sf"/>
</dbReference>
<evidence type="ECO:0000313" key="7">
    <source>
        <dbReference type="Proteomes" id="UP000187209"/>
    </source>
</evidence>
<dbReference type="SMART" id="SM00182">
    <property type="entry name" value="CULLIN"/>
    <property type="match status" value="1"/>
</dbReference>
<dbReference type="PROSITE" id="PS50069">
    <property type="entry name" value="CULLIN_2"/>
    <property type="match status" value="1"/>
</dbReference>
<comment type="similarity">
    <text evidence="1 3 4">Belongs to the cullin family.</text>
</comment>
<dbReference type="GO" id="GO:0006511">
    <property type="term" value="P:ubiquitin-dependent protein catabolic process"/>
    <property type="evidence" value="ECO:0007669"/>
    <property type="project" value="InterPro"/>
</dbReference>
<name>A0A1R2BLD0_9CILI</name>
<dbReference type="FunFam" id="1.10.10.10:FF:000050">
    <property type="entry name" value="Cullin 4B"/>
    <property type="match status" value="1"/>
</dbReference>
<dbReference type="InterPro" id="IPR016157">
    <property type="entry name" value="Cullin_CS"/>
</dbReference>